<evidence type="ECO:0000259" key="4">
    <source>
        <dbReference type="PROSITE" id="PS50949"/>
    </source>
</evidence>
<accession>A0A6J4QK59</accession>
<dbReference type="PROSITE" id="PS50949">
    <property type="entry name" value="HTH_GNTR"/>
    <property type="match status" value="1"/>
</dbReference>
<evidence type="ECO:0000256" key="1">
    <source>
        <dbReference type="ARBA" id="ARBA00023015"/>
    </source>
</evidence>
<name>A0A6J4QK59_9ACTN</name>
<dbReference type="SMART" id="SM00895">
    <property type="entry name" value="FCD"/>
    <property type="match status" value="1"/>
</dbReference>
<dbReference type="PRINTS" id="PR00033">
    <property type="entry name" value="HTHASNC"/>
</dbReference>
<dbReference type="SMART" id="SM00345">
    <property type="entry name" value="HTH_GNTR"/>
    <property type="match status" value="1"/>
</dbReference>
<evidence type="ECO:0000256" key="3">
    <source>
        <dbReference type="ARBA" id="ARBA00023163"/>
    </source>
</evidence>
<dbReference type="InterPro" id="IPR000524">
    <property type="entry name" value="Tscrpt_reg_HTH_GntR"/>
</dbReference>
<dbReference type="GO" id="GO:0003700">
    <property type="term" value="F:DNA-binding transcription factor activity"/>
    <property type="evidence" value="ECO:0007669"/>
    <property type="project" value="InterPro"/>
</dbReference>
<feature type="domain" description="HTH gntR-type" evidence="4">
    <location>
        <begin position="17"/>
        <end position="84"/>
    </location>
</feature>
<dbReference type="Gene3D" id="1.10.10.10">
    <property type="entry name" value="Winged helix-like DNA-binding domain superfamily/Winged helix DNA-binding domain"/>
    <property type="match status" value="1"/>
</dbReference>
<dbReference type="EMBL" id="CADCVA010000366">
    <property type="protein sequence ID" value="CAA9442264.1"/>
    <property type="molecule type" value="Genomic_DNA"/>
</dbReference>
<organism evidence="5">
    <name type="scientific">uncultured Rubrobacteraceae bacterium</name>
    <dbReference type="NCBI Taxonomy" id="349277"/>
    <lineage>
        <taxon>Bacteria</taxon>
        <taxon>Bacillati</taxon>
        <taxon>Actinomycetota</taxon>
        <taxon>Rubrobacteria</taxon>
        <taxon>Rubrobacterales</taxon>
        <taxon>Rubrobacteraceae</taxon>
        <taxon>environmental samples</taxon>
    </lineage>
</organism>
<dbReference type="AlphaFoldDB" id="A0A6J4QK59"/>
<keyword evidence="1" id="KW-0805">Transcription regulation</keyword>
<evidence type="ECO:0000256" key="2">
    <source>
        <dbReference type="ARBA" id="ARBA00023125"/>
    </source>
</evidence>
<dbReference type="Gene3D" id="1.20.120.530">
    <property type="entry name" value="GntR ligand-binding domain-like"/>
    <property type="match status" value="1"/>
</dbReference>
<dbReference type="CDD" id="cd07377">
    <property type="entry name" value="WHTH_GntR"/>
    <property type="match status" value="1"/>
</dbReference>
<proteinExistence type="predicted"/>
<dbReference type="PANTHER" id="PTHR43537:SF24">
    <property type="entry name" value="GLUCONATE OPERON TRANSCRIPTIONAL REPRESSOR"/>
    <property type="match status" value="1"/>
</dbReference>
<keyword evidence="2" id="KW-0238">DNA-binding</keyword>
<dbReference type="GO" id="GO:0043565">
    <property type="term" value="F:sequence-specific DNA binding"/>
    <property type="evidence" value="ECO:0007669"/>
    <property type="project" value="InterPro"/>
</dbReference>
<dbReference type="InterPro" id="IPR000485">
    <property type="entry name" value="AsnC-type_HTH_dom"/>
</dbReference>
<evidence type="ECO:0000313" key="5">
    <source>
        <dbReference type="EMBL" id="CAA9442264.1"/>
    </source>
</evidence>
<keyword evidence="3" id="KW-0804">Transcription</keyword>
<dbReference type="Pfam" id="PF00392">
    <property type="entry name" value="GntR"/>
    <property type="match status" value="1"/>
</dbReference>
<dbReference type="SUPFAM" id="SSF46785">
    <property type="entry name" value="Winged helix' DNA-binding domain"/>
    <property type="match status" value="1"/>
</dbReference>
<reference evidence="5" key="1">
    <citation type="submission" date="2020-02" db="EMBL/GenBank/DDBJ databases">
        <authorList>
            <person name="Meier V. D."/>
        </authorList>
    </citation>
    <scope>NUCLEOTIDE SEQUENCE</scope>
    <source>
        <strain evidence="5">AVDCRST_MAG82</strain>
    </source>
</reference>
<protein>
    <submittedName>
        <fullName evidence="5">Transcriptional regulator, GntR family</fullName>
    </submittedName>
</protein>
<dbReference type="InterPro" id="IPR011711">
    <property type="entry name" value="GntR_C"/>
</dbReference>
<dbReference type="PRINTS" id="PR00035">
    <property type="entry name" value="HTHGNTR"/>
</dbReference>
<dbReference type="InterPro" id="IPR008920">
    <property type="entry name" value="TF_FadR/GntR_C"/>
</dbReference>
<dbReference type="Pfam" id="PF07729">
    <property type="entry name" value="FCD"/>
    <property type="match status" value="1"/>
</dbReference>
<sequence length="232" mass="25747">MRSISDPFKGAGPIPSHSVADLAYERIRGLVLSGELEPGTRLGQVELAGRLGISRTPVREALRRLGGEGLVEGHSNRGFRVADLGLSAVLRRLEVREILEPGIARLAAERRTEGHLEQLQGSIEHERRARGGVEAHDASRDFHVTLARASGNEEIVRILESLWLVEVGRRLLSRRTAVSDWQSEDVEEHREIAAAVAEGRAEDAGHLMAEHVRRAVQHWEPEQRGTDSTRDR</sequence>
<dbReference type="InterPro" id="IPR036388">
    <property type="entry name" value="WH-like_DNA-bd_sf"/>
</dbReference>
<gene>
    <name evidence="5" type="ORF">AVDCRST_MAG82-3008</name>
</gene>
<dbReference type="SUPFAM" id="SSF48008">
    <property type="entry name" value="GntR ligand-binding domain-like"/>
    <property type="match status" value="1"/>
</dbReference>
<dbReference type="PANTHER" id="PTHR43537">
    <property type="entry name" value="TRANSCRIPTIONAL REGULATOR, GNTR FAMILY"/>
    <property type="match status" value="1"/>
</dbReference>
<dbReference type="InterPro" id="IPR036390">
    <property type="entry name" value="WH_DNA-bd_sf"/>
</dbReference>